<dbReference type="RefSeq" id="WP_126309502.1">
    <property type="nucleotide sequence ID" value="NZ_AP018449.1"/>
</dbReference>
<dbReference type="EMBL" id="AP018449">
    <property type="protein sequence ID" value="BBB92566.1"/>
    <property type="molecule type" value="Genomic_DNA"/>
</dbReference>
<dbReference type="InterPro" id="IPR007329">
    <property type="entry name" value="FMN-bd"/>
</dbReference>
<dbReference type="Gene3D" id="3.90.1010.20">
    <property type="match status" value="1"/>
</dbReference>
<evidence type="ECO:0000313" key="3">
    <source>
        <dbReference type="Proteomes" id="UP000276437"/>
    </source>
</evidence>
<dbReference type="AlphaFoldDB" id="A0A348ANB8"/>
<dbReference type="Pfam" id="PF04205">
    <property type="entry name" value="FMN_bind"/>
    <property type="match status" value="1"/>
</dbReference>
<sequence length="152" mass="16145">MSNDTKPKRKIKMWVVLLIIFGVLIVGAAGGFLADAPGRHEIQELVIQDVDFKKLRDGTYEGAYTGTKSHSRDTQVEVTISGGGITAVKILKGALDKTGKPAELTGGLSIEDLFGNVIEAKTLQVDTISGATLTSKAHLKALENALKQAQGK</sequence>
<evidence type="ECO:0000313" key="2">
    <source>
        <dbReference type="EMBL" id="BBB92566.1"/>
    </source>
</evidence>
<accession>A0A348ANB8</accession>
<gene>
    <name evidence="2" type="ORF">MAMMFC1_03261</name>
</gene>
<feature type="domain" description="FMN-binding" evidence="1">
    <location>
        <begin position="69"/>
        <end position="149"/>
    </location>
</feature>
<evidence type="ECO:0000259" key="1">
    <source>
        <dbReference type="SMART" id="SM00900"/>
    </source>
</evidence>
<dbReference type="OrthoDB" id="307864at2"/>
<keyword evidence="3" id="KW-1185">Reference proteome</keyword>
<dbReference type="SMART" id="SM00900">
    <property type="entry name" value="FMN_bind"/>
    <property type="match status" value="1"/>
</dbReference>
<name>A0A348ANB8_9FIRM</name>
<organism evidence="2 3">
    <name type="scientific">Methylomusa anaerophila</name>
    <dbReference type="NCBI Taxonomy" id="1930071"/>
    <lineage>
        <taxon>Bacteria</taxon>
        <taxon>Bacillati</taxon>
        <taxon>Bacillota</taxon>
        <taxon>Negativicutes</taxon>
        <taxon>Selenomonadales</taxon>
        <taxon>Sporomusaceae</taxon>
        <taxon>Methylomusa</taxon>
    </lineage>
</organism>
<reference evidence="2 3" key="1">
    <citation type="journal article" date="2018" name="Int. J. Syst. Evol. Microbiol.">
        <title>Methylomusa anaerophila gen. nov., sp. nov., an anaerobic methanol-utilizing bacterium isolated from a microbial fuel cell.</title>
        <authorList>
            <person name="Amano N."/>
            <person name="Yamamuro A."/>
            <person name="Miyahara M."/>
            <person name="Kouzuma A."/>
            <person name="Abe T."/>
            <person name="Watanabe K."/>
        </authorList>
    </citation>
    <scope>NUCLEOTIDE SEQUENCE [LARGE SCALE GENOMIC DNA]</scope>
    <source>
        <strain evidence="2 3">MMFC1</strain>
    </source>
</reference>
<dbReference type="GO" id="GO:0010181">
    <property type="term" value="F:FMN binding"/>
    <property type="evidence" value="ECO:0007669"/>
    <property type="project" value="InterPro"/>
</dbReference>
<dbReference type="KEGG" id="mana:MAMMFC1_03261"/>
<proteinExistence type="predicted"/>
<dbReference type="Proteomes" id="UP000276437">
    <property type="component" value="Chromosome"/>
</dbReference>
<protein>
    <submittedName>
        <fullName evidence="2">FMN-binding domain protein</fullName>
    </submittedName>
</protein>
<dbReference type="GO" id="GO:0016020">
    <property type="term" value="C:membrane"/>
    <property type="evidence" value="ECO:0007669"/>
    <property type="project" value="InterPro"/>
</dbReference>